<dbReference type="EMBL" id="CP126101">
    <property type="protein sequence ID" value="WHY52012.1"/>
    <property type="molecule type" value="Genomic_DNA"/>
</dbReference>
<gene>
    <name evidence="12" type="ORF">QNH24_01925</name>
</gene>
<dbReference type="Proteomes" id="UP001178322">
    <property type="component" value="Chromosome"/>
</dbReference>
<dbReference type="InterPro" id="IPR007693">
    <property type="entry name" value="DNA_helicase_DnaB-like_N"/>
</dbReference>
<accession>A0AAX3WZY8</accession>
<protein>
    <recommendedName>
        <fullName evidence="9">DNA 5'-3' helicase</fullName>
        <ecNumber evidence="9">5.6.2.3</ecNumber>
    </recommendedName>
</protein>
<evidence type="ECO:0000313" key="12">
    <source>
        <dbReference type="EMBL" id="WHY52012.1"/>
    </source>
</evidence>
<dbReference type="SUPFAM" id="SSF52540">
    <property type="entry name" value="P-loop containing nucleoside triphosphate hydrolases"/>
    <property type="match status" value="1"/>
</dbReference>
<dbReference type="Pfam" id="PF00772">
    <property type="entry name" value="DnaB"/>
    <property type="match status" value="1"/>
</dbReference>
<dbReference type="GO" id="GO:0005524">
    <property type="term" value="F:ATP binding"/>
    <property type="evidence" value="ECO:0007669"/>
    <property type="project" value="UniProtKB-KW"/>
</dbReference>
<dbReference type="CDD" id="cd00984">
    <property type="entry name" value="DnaB_C"/>
    <property type="match status" value="1"/>
</dbReference>
<comment type="catalytic activity">
    <reaction evidence="10">
        <text>ATP + H2O = ADP + phosphate + H(+)</text>
        <dbReference type="Rhea" id="RHEA:13065"/>
        <dbReference type="ChEBI" id="CHEBI:15377"/>
        <dbReference type="ChEBI" id="CHEBI:15378"/>
        <dbReference type="ChEBI" id="CHEBI:30616"/>
        <dbReference type="ChEBI" id="CHEBI:43474"/>
        <dbReference type="ChEBI" id="CHEBI:456216"/>
        <dbReference type="EC" id="5.6.2.3"/>
    </reaction>
</comment>
<dbReference type="GO" id="GO:0006260">
    <property type="term" value="P:DNA replication"/>
    <property type="evidence" value="ECO:0007669"/>
    <property type="project" value="UniProtKB-KW"/>
</dbReference>
<dbReference type="SUPFAM" id="SSF48024">
    <property type="entry name" value="N-terminal domain of DnaB helicase"/>
    <property type="match status" value="1"/>
</dbReference>
<evidence type="ECO:0000256" key="2">
    <source>
        <dbReference type="ARBA" id="ARBA00022705"/>
    </source>
</evidence>
<dbReference type="InterPro" id="IPR027417">
    <property type="entry name" value="P-loop_NTPase"/>
</dbReference>
<dbReference type="RefSeq" id="WP_283870499.1">
    <property type="nucleotide sequence ID" value="NZ_CP126101.1"/>
</dbReference>
<evidence type="ECO:0000256" key="4">
    <source>
        <dbReference type="ARBA" id="ARBA00022801"/>
    </source>
</evidence>
<keyword evidence="3" id="KW-0547">Nucleotide-binding</keyword>
<dbReference type="GO" id="GO:0016787">
    <property type="term" value="F:hydrolase activity"/>
    <property type="evidence" value="ECO:0007669"/>
    <property type="project" value="UniProtKB-KW"/>
</dbReference>
<proteinExistence type="inferred from homology"/>
<dbReference type="PROSITE" id="PS51199">
    <property type="entry name" value="SF4_HELICASE"/>
    <property type="match status" value="1"/>
</dbReference>
<comment type="similarity">
    <text evidence="1">Belongs to the helicase family. DnaB subfamily.</text>
</comment>
<evidence type="ECO:0000256" key="5">
    <source>
        <dbReference type="ARBA" id="ARBA00022806"/>
    </source>
</evidence>
<evidence type="ECO:0000256" key="7">
    <source>
        <dbReference type="ARBA" id="ARBA00023125"/>
    </source>
</evidence>
<dbReference type="EC" id="5.6.2.3" evidence="9"/>
<evidence type="ECO:0000256" key="10">
    <source>
        <dbReference type="ARBA" id="ARBA00048954"/>
    </source>
</evidence>
<keyword evidence="7" id="KW-0238">DNA-binding</keyword>
<dbReference type="Pfam" id="PF03796">
    <property type="entry name" value="DnaB_C"/>
    <property type="match status" value="1"/>
</dbReference>
<evidence type="ECO:0000313" key="13">
    <source>
        <dbReference type="Proteomes" id="UP001178322"/>
    </source>
</evidence>
<dbReference type="InterPro" id="IPR007694">
    <property type="entry name" value="DNA_helicase_DnaB-like_C"/>
</dbReference>
<evidence type="ECO:0000256" key="3">
    <source>
        <dbReference type="ARBA" id="ARBA00022741"/>
    </source>
</evidence>
<keyword evidence="8" id="KW-0413">Isomerase</keyword>
<feature type="domain" description="SF4 helicase" evidence="11">
    <location>
        <begin position="147"/>
        <end position="410"/>
    </location>
</feature>
<organism evidence="12 13">
    <name type="scientific">Lysinibacillus pakistanensis</name>
    <dbReference type="NCBI Taxonomy" id="759811"/>
    <lineage>
        <taxon>Bacteria</taxon>
        <taxon>Bacillati</taxon>
        <taxon>Bacillota</taxon>
        <taxon>Bacilli</taxon>
        <taxon>Bacillales</taxon>
        <taxon>Bacillaceae</taxon>
        <taxon>Lysinibacillus</taxon>
    </lineage>
</organism>
<evidence type="ECO:0000256" key="1">
    <source>
        <dbReference type="ARBA" id="ARBA00008428"/>
    </source>
</evidence>
<evidence type="ECO:0000256" key="9">
    <source>
        <dbReference type="ARBA" id="ARBA00044969"/>
    </source>
</evidence>
<evidence type="ECO:0000256" key="8">
    <source>
        <dbReference type="ARBA" id="ARBA00023235"/>
    </source>
</evidence>
<dbReference type="PANTHER" id="PTHR30153">
    <property type="entry name" value="REPLICATIVE DNA HELICASE DNAB"/>
    <property type="match status" value="1"/>
</dbReference>
<reference evidence="12" key="1">
    <citation type="submission" date="2023-05" db="EMBL/GenBank/DDBJ databases">
        <title>Comparative genomics of Bacillaceae isolates and their secondary metabolite potential.</title>
        <authorList>
            <person name="Song L."/>
            <person name="Nielsen L.J."/>
            <person name="Mohite O."/>
            <person name="Xu X."/>
            <person name="Weber T."/>
            <person name="Kovacs A.T."/>
        </authorList>
    </citation>
    <scope>NUCLEOTIDE SEQUENCE</scope>
    <source>
        <strain evidence="12">LY1</strain>
    </source>
</reference>
<dbReference type="InterPro" id="IPR016136">
    <property type="entry name" value="DNA_helicase_N/primase_C"/>
</dbReference>
<keyword evidence="4" id="KW-0378">Hydrolase</keyword>
<dbReference type="GO" id="GO:0003677">
    <property type="term" value="F:DNA binding"/>
    <property type="evidence" value="ECO:0007669"/>
    <property type="project" value="UniProtKB-KW"/>
</dbReference>
<dbReference type="Gene3D" id="1.10.860.10">
    <property type="entry name" value="DNAb Helicase, Chain A"/>
    <property type="match status" value="1"/>
</dbReference>
<evidence type="ECO:0000259" key="11">
    <source>
        <dbReference type="PROSITE" id="PS51199"/>
    </source>
</evidence>
<keyword evidence="2" id="KW-0235">DNA replication</keyword>
<dbReference type="Gene3D" id="3.40.50.300">
    <property type="entry name" value="P-loop containing nucleotide triphosphate hydrolases"/>
    <property type="match status" value="1"/>
</dbReference>
<keyword evidence="5 12" id="KW-0347">Helicase</keyword>
<dbReference type="InterPro" id="IPR036185">
    <property type="entry name" value="DNA_heli_DnaB-like_N_sf"/>
</dbReference>
<dbReference type="PANTHER" id="PTHR30153:SF2">
    <property type="entry name" value="REPLICATIVE DNA HELICASE"/>
    <property type="match status" value="1"/>
</dbReference>
<keyword evidence="6" id="KW-0067">ATP-binding</keyword>
<evidence type="ECO:0000256" key="6">
    <source>
        <dbReference type="ARBA" id="ARBA00022840"/>
    </source>
</evidence>
<name>A0AAX3WZY8_9BACI</name>
<dbReference type="GO" id="GO:0005829">
    <property type="term" value="C:cytosol"/>
    <property type="evidence" value="ECO:0007669"/>
    <property type="project" value="TreeGrafter"/>
</dbReference>
<sequence>MLTEEAVLGTLLKFPHLLTDIDLKPSYFQYAENRNVLQTMKELNAKGQVVDLITMLTQGKPEEFGGAGKLNKIQNLANEEKFDSYVEILLDKWREREKLNILEVAKHENWNLEKITNELNSLVSNNTDDHKSINELVMQVAEDPWKPTKGTKGIHTGLEALQTATNGWQNTDLIIVAARPSMGKTDFMLHCVKQAGWQGCLPIVFSLEMSAVKLRDRMIASTGNYNRNKMKNLYERLTEGQKESWMKVIAQVAKTNVEIFDKSGQTISEMRMKIRKVRNQNPDKQLIIFIDYLTLIKPSDESKSMHLSISEISKSLKAIAKEFNCPVISLAQLSRSVEKRPDKRPMLSDLRESGSIEEDADVVVFLYRDAYYTKNDEDDSLEIIIAKNREGEVGTVNSKFNRWTGVVSDV</sequence>
<dbReference type="AlphaFoldDB" id="A0AAX3WZY8"/>
<dbReference type="GO" id="GO:0043139">
    <property type="term" value="F:5'-3' DNA helicase activity"/>
    <property type="evidence" value="ECO:0007669"/>
    <property type="project" value="UniProtKB-EC"/>
</dbReference>